<evidence type="ECO:0000256" key="7">
    <source>
        <dbReference type="SAM" id="Phobius"/>
    </source>
</evidence>
<keyword evidence="5 7" id="KW-0472">Membrane</keyword>
<dbReference type="HOGENOM" id="CLU_357495_0_0_4"/>
<feature type="compositionally biased region" description="Basic residues" evidence="6">
    <location>
        <begin position="765"/>
        <end position="774"/>
    </location>
</feature>
<keyword evidence="2" id="KW-1003">Cell membrane</keyword>
<gene>
    <name evidence="9" type="ordered locus">Tbd_1687</name>
</gene>
<dbReference type="eggNOG" id="COG3505">
    <property type="taxonomic scope" value="Bacteria"/>
</dbReference>
<proteinExistence type="predicted"/>
<evidence type="ECO:0000313" key="9">
    <source>
        <dbReference type="EMBL" id="AAZ97640.1"/>
    </source>
</evidence>
<dbReference type="InterPro" id="IPR027417">
    <property type="entry name" value="P-loop_NTPase"/>
</dbReference>
<dbReference type="InterPro" id="IPR051539">
    <property type="entry name" value="T4SS-coupling_protein"/>
</dbReference>
<dbReference type="EMBL" id="CP000116">
    <property type="protein sequence ID" value="AAZ97640.1"/>
    <property type="molecule type" value="Genomic_DNA"/>
</dbReference>
<dbReference type="PANTHER" id="PTHR37937:SF1">
    <property type="entry name" value="CONJUGATIVE TRANSFER: DNA TRANSPORT"/>
    <property type="match status" value="1"/>
</dbReference>
<dbReference type="Proteomes" id="UP000008291">
    <property type="component" value="Chromosome"/>
</dbReference>
<keyword evidence="3 7" id="KW-0812">Transmembrane</keyword>
<dbReference type="SUPFAM" id="SSF52540">
    <property type="entry name" value="P-loop containing nucleoside triphosphate hydrolases"/>
    <property type="match status" value="1"/>
</dbReference>
<dbReference type="KEGG" id="tbd:Tbd_1687"/>
<feature type="compositionally biased region" description="Acidic residues" evidence="6">
    <location>
        <begin position="640"/>
        <end position="652"/>
    </location>
</feature>
<comment type="subcellular location">
    <subcellularLocation>
        <location evidence="1">Cell membrane</location>
        <topology evidence="1">Multi-pass membrane protein</topology>
    </subcellularLocation>
</comment>
<feature type="transmembrane region" description="Helical" evidence="7">
    <location>
        <begin position="21"/>
        <end position="44"/>
    </location>
</feature>
<evidence type="ECO:0000313" key="10">
    <source>
        <dbReference type="Proteomes" id="UP000008291"/>
    </source>
</evidence>
<protein>
    <submittedName>
        <fullName evidence="9">Putative type IV secretory pathway VirD4 components</fullName>
    </submittedName>
</protein>
<dbReference type="Pfam" id="PF10412">
    <property type="entry name" value="TrwB_AAD_bind"/>
    <property type="match status" value="1"/>
</dbReference>
<feature type="region of interest" description="Disordered" evidence="6">
    <location>
        <begin position="760"/>
        <end position="784"/>
    </location>
</feature>
<evidence type="ECO:0000256" key="3">
    <source>
        <dbReference type="ARBA" id="ARBA00022692"/>
    </source>
</evidence>
<reference evidence="9 10" key="1">
    <citation type="journal article" date="2006" name="J. Bacteriol.">
        <title>The genome sequence of the obligately chemolithoautotrophic, facultatively anaerobic bacterium Thiobacillus denitrificans.</title>
        <authorList>
            <person name="Beller H.R."/>
            <person name="Chain P.S."/>
            <person name="Letain T.E."/>
            <person name="Chakicherla A."/>
            <person name="Larimer F.W."/>
            <person name="Richardson P.M."/>
            <person name="Coleman M.A."/>
            <person name="Wood A.P."/>
            <person name="Kelly D.P."/>
        </authorList>
    </citation>
    <scope>NUCLEOTIDE SEQUENCE [LARGE SCALE GENOMIC DNA]</scope>
    <source>
        <strain evidence="9 10">ATCC 25259</strain>
    </source>
</reference>
<evidence type="ECO:0000256" key="1">
    <source>
        <dbReference type="ARBA" id="ARBA00004651"/>
    </source>
</evidence>
<dbReference type="OrthoDB" id="9759295at2"/>
<accession>Q3SI88</accession>
<organism evidence="9 10">
    <name type="scientific">Thiobacillus denitrificans (strain ATCC 25259 / T1)</name>
    <dbReference type="NCBI Taxonomy" id="292415"/>
    <lineage>
        <taxon>Bacteria</taxon>
        <taxon>Pseudomonadati</taxon>
        <taxon>Pseudomonadota</taxon>
        <taxon>Betaproteobacteria</taxon>
        <taxon>Nitrosomonadales</taxon>
        <taxon>Thiobacillaceae</taxon>
        <taxon>Thiobacillus</taxon>
    </lineage>
</organism>
<evidence type="ECO:0000256" key="5">
    <source>
        <dbReference type="ARBA" id="ARBA00023136"/>
    </source>
</evidence>
<dbReference type="RefSeq" id="WP_011312199.1">
    <property type="nucleotide sequence ID" value="NC_007404.1"/>
</dbReference>
<dbReference type="CDD" id="cd01127">
    <property type="entry name" value="TrwB_TraG_TraD_VirD4"/>
    <property type="match status" value="1"/>
</dbReference>
<dbReference type="AlphaFoldDB" id="Q3SI88"/>
<dbReference type="Gene3D" id="3.40.50.300">
    <property type="entry name" value="P-loop containing nucleotide triphosphate hydrolases"/>
    <property type="match status" value="2"/>
</dbReference>
<sequence>MTGQATRKSNQPTGADRWGAPLFLGGLAGALAAAGLYLGGWGWVLQSQGLGFHVEPALHHLLPGRQLGDRLHDKTVAFMQAEHPAALKALEVGPQIAGLLAGGLVFWMVYGDVVIATQDRHIRGRRRLKGAAALAAWVKDEGEAADGLRIHPKLPPISKSRETRHILIVGGVGSGKTQTLLPLMRAARERGDRAIIFDFKGDFTPDFPSCTARHKGRAIEVEDVIFAPWDSRSTLWAVARDVDTLSAAREFAARMIVEPGGGSGSPMWANAARQVLVACLVELQSTKPGDWGFADLVAGLTRPVDQLTEAARRYFPEAVKALGDGQQNVTTAGIQINLMSYLAVIFDLARAWPGPGIFSIREWLTEVGARRVKTVILQHDGRFETLARAFNSAVLGLAGQLIKSNLVRDSKERKLWLFLDEFPELGKVETVLSLAAVGRSKGIRVVLGLQDISQVKKIYSEHDTNSIVSMVGTQVIAQVSPGETAKYIAENLIGDRDLERLGVSITSGAGRAPGIFTSGGNRTSKWEDKRELVVLPSELLQLGPDLDLGGVKVWMSGIGEDVLEVLIPFSDPNHFRPSSVIADWTRYPNQPIAPAVATPAQEPSQPVPSWAEEAAEADVAPLLVTPTSPAVTPVANPWADDIDGDEAGEGEESAPAPETTTATDPLAFLDDGESTEKTAAAEFETRMLPIATPLSSQLADQAKEEATESIAGELAQQVGIAALPSGIAEIAHAVEIADTLLDLGASAAMPPTEVLPVTEAGVQPPRKKKIRLKKSATAQLEESI</sequence>
<evidence type="ECO:0000256" key="2">
    <source>
        <dbReference type="ARBA" id="ARBA00022475"/>
    </source>
</evidence>
<evidence type="ECO:0000256" key="4">
    <source>
        <dbReference type="ARBA" id="ARBA00022989"/>
    </source>
</evidence>
<feature type="domain" description="Type IV secretion system coupling protein TraD DNA-binding" evidence="8">
    <location>
        <begin position="151"/>
        <end position="567"/>
    </location>
</feature>
<evidence type="ECO:0000256" key="6">
    <source>
        <dbReference type="SAM" id="MobiDB-lite"/>
    </source>
</evidence>
<evidence type="ECO:0000259" key="8">
    <source>
        <dbReference type="Pfam" id="PF10412"/>
    </source>
</evidence>
<dbReference type="InterPro" id="IPR019476">
    <property type="entry name" value="T4SS_TraD_DNA-bd"/>
</dbReference>
<dbReference type="PANTHER" id="PTHR37937">
    <property type="entry name" value="CONJUGATIVE TRANSFER: DNA TRANSPORT"/>
    <property type="match status" value="1"/>
</dbReference>
<dbReference type="STRING" id="292415.Tbd_1687"/>
<name>Q3SI88_THIDA</name>
<keyword evidence="10" id="KW-1185">Reference proteome</keyword>
<dbReference type="GO" id="GO:0005886">
    <property type="term" value="C:plasma membrane"/>
    <property type="evidence" value="ECO:0007669"/>
    <property type="project" value="UniProtKB-SubCell"/>
</dbReference>
<feature type="region of interest" description="Disordered" evidence="6">
    <location>
        <begin position="626"/>
        <end position="670"/>
    </location>
</feature>
<feature type="compositionally biased region" description="Low complexity" evidence="6">
    <location>
        <begin position="653"/>
        <end position="665"/>
    </location>
</feature>
<keyword evidence="4 7" id="KW-1133">Transmembrane helix</keyword>